<reference evidence="11" key="1">
    <citation type="submission" date="2020-05" db="EMBL/GenBank/DDBJ databases">
        <authorList>
            <person name="Chiriac C."/>
            <person name="Salcher M."/>
            <person name="Ghai R."/>
            <person name="Kavagutti S V."/>
        </authorList>
    </citation>
    <scope>NUCLEOTIDE SEQUENCE</scope>
</reference>
<evidence type="ECO:0000256" key="6">
    <source>
        <dbReference type="ARBA" id="ARBA00022840"/>
    </source>
</evidence>
<dbReference type="FunFam" id="3.40.50.620:FF:000057">
    <property type="entry name" value="tRNA-specific 2-thiouridylase MnmA"/>
    <property type="match status" value="1"/>
</dbReference>
<dbReference type="Gene3D" id="2.30.30.280">
    <property type="entry name" value="Adenine nucleotide alpha hydrolases-like domains"/>
    <property type="match status" value="1"/>
</dbReference>
<feature type="domain" description="tRNA-specific 2-thiouridylase MnmA-like central" evidence="10">
    <location>
        <begin position="206"/>
        <end position="271"/>
    </location>
</feature>
<name>A0A6J6F4Q1_9ZZZZ</name>
<gene>
    <name evidence="11" type="ORF">UFOPK1726_00995</name>
</gene>
<dbReference type="PANTHER" id="PTHR11933">
    <property type="entry name" value="TRNA 5-METHYLAMINOMETHYL-2-THIOURIDYLATE -METHYLTRANSFERASE"/>
    <property type="match status" value="1"/>
</dbReference>
<accession>A0A6J6F4Q1</accession>
<keyword evidence="2" id="KW-0820">tRNA-binding</keyword>
<dbReference type="CDD" id="cd01998">
    <property type="entry name" value="MnmA_TRMU-like"/>
    <property type="match status" value="1"/>
</dbReference>
<keyword evidence="4" id="KW-0819">tRNA processing</keyword>
<dbReference type="InterPro" id="IPR046884">
    <property type="entry name" value="MnmA-like_central"/>
</dbReference>
<dbReference type="NCBIfam" id="NF001138">
    <property type="entry name" value="PRK00143.1"/>
    <property type="match status" value="1"/>
</dbReference>
<dbReference type="InterPro" id="IPR023382">
    <property type="entry name" value="MnmA-like_central_sf"/>
</dbReference>
<feature type="domain" description="tRNA-specific 2-thiouridylase MnmA-like C-terminal" evidence="9">
    <location>
        <begin position="280"/>
        <end position="353"/>
    </location>
</feature>
<protein>
    <submittedName>
        <fullName evidence="11">Unannotated protein</fullName>
    </submittedName>
</protein>
<dbReference type="GO" id="GO:0016783">
    <property type="term" value="F:sulfurtransferase activity"/>
    <property type="evidence" value="ECO:0007669"/>
    <property type="project" value="InterPro"/>
</dbReference>
<evidence type="ECO:0000313" key="11">
    <source>
        <dbReference type="EMBL" id="CAB4582053.1"/>
    </source>
</evidence>
<dbReference type="EMBL" id="CAEZTT010000126">
    <property type="protein sequence ID" value="CAB4582053.1"/>
    <property type="molecule type" value="Genomic_DNA"/>
</dbReference>
<keyword evidence="5" id="KW-0547">Nucleotide-binding</keyword>
<evidence type="ECO:0000256" key="3">
    <source>
        <dbReference type="ARBA" id="ARBA00022679"/>
    </source>
</evidence>
<dbReference type="NCBIfam" id="TIGR00420">
    <property type="entry name" value="trmU"/>
    <property type="match status" value="1"/>
</dbReference>
<keyword evidence="1" id="KW-0963">Cytoplasm</keyword>
<keyword evidence="6" id="KW-0067">ATP-binding</keyword>
<evidence type="ECO:0000259" key="10">
    <source>
        <dbReference type="Pfam" id="PF20259"/>
    </source>
</evidence>
<dbReference type="AlphaFoldDB" id="A0A6J6F4Q1"/>
<evidence type="ECO:0000256" key="4">
    <source>
        <dbReference type="ARBA" id="ARBA00022694"/>
    </source>
</evidence>
<dbReference type="PANTHER" id="PTHR11933:SF5">
    <property type="entry name" value="MITOCHONDRIAL TRNA-SPECIFIC 2-THIOURIDYLASE 1"/>
    <property type="match status" value="1"/>
</dbReference>
<evidence type="ECO:0000259" key="9">
    <source>
        <dbReference type="Pfam" id="PF20258"/>
    </source>
</evidence>
<sequence>MKVLAALSGGVDSAVAAARMVEQGHDVTAVHLALARTHDGQVGSRGCCTPSDARDAKRVADVLGIPYYVWDFSERFKEEVIDDFIAEYASGHTPNPCVRCNENIKFAAVLERGLALGFDVIATGHHAQIKHDGNSKQLHRSIDAAKDQSYVLSVLTAEQLAHSMFPLGDVTKSQVRAEAAAKGLLVAEKPESYDICFIPDNNTAGWLNQQIQPKVGKVIDAVTGNELTEHDGAHQFTVGQRRGLHLDRPAADGQPRYVLNVDTKTQTVFVGPETLLSVTRIAADRARWTSGTTPEVGSDVMVQLRAHGEAMAAIVRRADDEIEIELVKSTRSVAPGQTLALYDRDRVLGSGTITRSSR</sequence>
<dbReference type="GO" id="GO:0002143">
    <property type="term" value="P:tRNA wobble position uridine thiolation"/>
    <property type="evidence" value="ECO:0007669"/>
    <property type="project" value="TreeGrafter"/>
</dbReference>
<evidence type="ECO:0000256" key="1">
    <source>
        <dbReference type="ARBA" id="ARBA00022490"/>
    </source>
</evidence>
<keyword evidence="3" id="KW-0808">Transferase</keyword>
<evidence type="ECO:0000256" key="2">
    <source>
        <dbReference type="ARBA" id="ARBA00022555"/>
    </source>
</evidence>
<keyword evidence="8" id="KW-1015">Disulfide bond</keyword>
<dbReference type="InterPro" id="IPR014729">
    <property type="entry name" value="Rossmann-like_a/b/a_fold"/>
</dbReference>
<dbReference type="Gene3D" id="3.40.50.620">
    <property type="entry name" value="HUPs"/>
    <property type="match status" value="1"/>
</dbReference>
<evidence type="ECO:0000256" key="5">
    <source>
        <dbReference type="ARBA" id="ARBA00022741"/>
    </source>
</evidence>
<keyword evidence="7" id="KW-0694">RNA-binding</keyword>
<dbReference type="InterPro" id="IPR004506">
    <property type="entry name" value="MnmA-like"/>
</dbReference>
<evidence type="ECO:0000256" key="7">
    <source>
        <dbReference type="ARBA" id="ARBA00022884"/>
    </source>
</evidence>
<dbReference type="Pfam" id="PF03054">
    <property type="entry name" value="tRNA_Me_trans"/>
    <property type="match status" value="1"/>
</dbReference>
<proteinExistence type="inferred from homology"/>
<dbReference type="InterPro" id="IPR046885">
    <property type="entry name" value="MnmA-like_C"/>
</dbReference>
<dbReference type="GO" id="GO:0000049">
    <property type="term" value="F:tRNA binding"/>
    <property type="evidence" value="ECO:0007669"/>
    <property type="project" value="UniProtKB-KW"/>
</dbReference>
<organism evidence="11">
    <name type="scientific">freshwater metagenome</name>
    <dbReference type="NCBI Taxonomy" id="449393"/>
    <lineage>
        <taxon>unclassified sequences</taxon>
        <taxon>metagenomes</taxon>
        <taxon>ecological metagenomes</taxon>
    </lineage>
</organism>
<dbReference type="SUPFAM" id="SSF52402">
    <property type="entry name" value="Adenine nucleotide alpha hydrolases-like"/>
    <property type="match status" value="1"/>
</dbReference>
<dbReference type="Pfam" id="PF20258">
    <property type="entry name" value="tRNA_Me_trans_C"/>
    <property type="match status" value="1"/>
</dbReference>
<dbReference type="Gene3D" id="2.40.30.10">
    <property type="entry name" value="Translation factors"/>
    <property type="match status" value="1"/>
</dbReference>
<dbReference type="Pfam" id="PF20259">
    <property type="entry name" value="tRNA_Me_trans_M"/>
    <property type="match status" value="1"/>
</dbReference>
<dbReference type="GO" id="GO:0005524">
    <property type="term" value="F:ATP binding"/>
    <property type="evidence" value="ECO:0007669"/>
    <property type="project" value="UniProtKB-KW"/>
</dbReference>
<evidence type="ECO:0000256" key="8">
    <source>
        <dbReference type="ARBA" id="ARBA00023157"/>
    </source>
</evidence>
<dbReference type="HAMAP" id="MF_00144">
    <property type="entry name" value="tRNA_thiouridyl_MnmA"/>
    <property type="match status" value="1"/>
</dbReference>